<feature type="region of interest" description="Disordered" evidence="1">
    <location>
        <begin position="1"/>
        <end position="26"/>
    </location>
</feature>
<evidence type="ECO:0000313" key="4">
    <source>
        <dbReference type="Proteomes" id="UP001221757"/>
    </source>
</evidence>
<feature type="domain" description="Integrase core" evidence="2">
    <location>
        <begin position="154"/>
        <end position="333"/>
    </location>
</feature>
<evidence type="ECO:0000313" key="3">
    <source>
        <dbReference type="EMBL" id="KAJ7662479.1"/>
    </source>
</evidence>
<evidence type="ECO:0000256" key="1">
    <source>
        <dbReference type="SAM" id="MobiDB-lite"/>
    </source>
</evidence>
<proteinExistence type="predicted"/>
<comment type="caution">
    <text evidence="3">The sequence shown here is derived from an EMBL/GenBank/DDBJ whole genome shotgun (WGS) entry which is preliminary data.</text>
</comment>
<organism evidence="3 4">
    <name type="scientific">Mycena rosella</name>
    <name type="common">Pink bonnet</name>
    <name type="synonym">Agaricus rosellus</name>
    <dbReference type="NCBI Taxonomy" id="1033263"/>
    <lineage>
        <taxon>Eukaryota</taxon>
        <taxon>Fungi</taxon>
        <taxon>Dikarya</taxon>
        <taxon>Basidiomycota</taxon>
        <taxon>Agaricomycotina</taxon>
        <taxon>Agaricomycetes</taxon>
        <taxon>Agaricomycetidae</taxon>
        <taxon>Agaricales</taxon>
        <taxon>Marasmiineae</taxon>
        <taxon>Mycenaceae</taxon>
        <taxon>Mycena</taxon>
    </lineage>
</organism>
<name>A0AAD7CX21_MYCRO</name>
<dbReference type="AlphaFoldDB" id="A0AAD7CX21"/>
<accession>A0AAD7CX21</accession>
<keyword evidence="4" id="KW-1185">Reference proteome</keyword>
<dbReference type="PANTHER" id="PTHR46177:SF1">
    <property type="entry name" value="INTEGRASE CATALYTIC DOMAIN-CONTAINING PROTEIN"/>
    <property type="match status" value="1"/>
</dbReference>
<protein>
    <recommendedName>
        <fullName evidence="2">Integrase core domain-containing protein</fullName>
    </recommendedName>
</protein>
<dbReference type="EMBL" id="JARKIE010000239">
    <property type="protein sequence ID" value="KAJ7662479.1"/>
    <property type="molecule type" value="Genomic_DNA"/>
</dbReference>
<dbReference type="PANTHER" id="PTHR46177">
    <property type="entry name" value="INTEGRASE CATALYTIC DOMAIN-CONTAINING PROTEIN"/>
    <property type="match status" value="1"/>
</dbReference>
<sequence length="425" mass="48013">MPADREKGPVNNPSGGNQHRSQPLLKQHPELPQWIQKYIDDGVKQADMPQAFLEEHAITIGLRSIERIVKKHDLRTSRHSGLTDVEKGAAILAITQEDPLARWGGRKIKEKLSLQSVHIPRKFIDDLRAVLDRDASNMRKPGAKKVHTRGLWSAGPNEEWCVDGHEKILPSMGIAVWGIVDKYARHELNLWALPDSRQADIPPALYLREIRARGGMPLQTTSDKGSETAYILNSLGDARQIYLPDLELETVPAHLSVKSVYNITRERGWRPIWEKELANVKYAYESGKMASGFHPEDFIHKGVALWLWAKITQLRLDDIKRENARHHVRYQKGKLLPTGGRHGEFYSRPDKWGGRDQLVPVDLAVIDHLIEKYTPDRLFQFGTDEMVDLCEGLYQALGSPAVSAVNGWAVFTAMIGQLPGTNQVE</sequence>
<gene>
    <name evidence="3" type="ORF">B0H17DRAFT_1257745</name>
</gene>
<dbReference type="InterPro" id="IPR058913">
    <property type="entry name" value="Integrase_dom_put"/>
</dbReference>
<dbReference type="Pfam" id="PF24764">
    <property type="entry name" value="rva_4"/>
    <property type="match status" value="1"/>
</dbReference>
<reference evidence="3" key="1">
    <citation type="submission" date="2023-03" db="EMBL/GenBank/DDBJ databases">
        <title>Massive genome expansion in bonnet fungi (Mycena s.s.) driven by repeated elements and novel gene families across ecological guilds.</title>
        <authorList>
            <consortium name="Lawrence Berkeley National Laboratory"/>
            <person name="Harder C.B."/>
            <person name="Miyauchi S."/>
            <person name="Viragh M."/>
            <person name="Kuo A."/>
            <person name="Thoen E."/>
            <person name="Andreopoulos B."/>
            <person name="Lu D."/>
            <person name="Skrede I."/>
            <person name="Drula E."/>
            <person name="Henrissat B."/>
            <person name="Morin E."/>
            <person name="Kohler A."/>
            <person name="Barry K."/>
            <person name="LaButti K."/>
            <person name="Morin E."/>
            <person name="Salamov A."/>
            <person name="Lipzen A."/>
            <person name="Mereny Z."/>
            <person name="Hegedus B."/>
            <person name="Baldrian P."/>
            <person name="Stursova M."/>
            <person name="Weitz H."/>
            <person name="Taylor A."/>
            <person name="Grigoriev I.V."/>
            <person name="Nagy L.G."/>
            <person name="Martin F."/>
            <person name="Kauserud H."/>
        </authorList>
    </citation>
    <scope>NUCLEOTIDE SEQUENCE</scope>
    <source>
        <strain evidence="3">CBHHK067</strain>
    </source>
</reference>
<evidence type="ECO:0000259" key="2">
    <source>
        <dbReference type="Pfam" id="PF24764"/>
    </source>
</evidence>
<feature type="compositionally biased region" description="Polar residues" evidence="1">
    <location>
        <begin position="11"/>
        <end position="21"/>
    </location>
</feature>
<dbReference type="Proteomes" id="UP001221757">
    <property type="component" value="Unassembled WGS sequence"/>
</dbReference>